<dbReference type="GO" id="GO:0016020">
    <property type="term" value="C:membrane"/>
    <property type="evidence" value="ECO:0007669"/>
    <property type="project" value="TreeGrafter"/>
</dbReference>
<accession>A0AAN5CE68</accession>
<dbReference type="GO" id="GO:0000271">
    <property type="term" value="P:polysaccharide biosynthetic process"/>
    <property type="evidence" value="ECO:0007669"/>
    <property type="project" value="TreeGrafter"/>
</dbReference>
<organism evidence="4 5">
    <name type="scientific">Pristionchus mayeri</name>
    <dbReference type="NCBI Taxonomy" id="1317129"/>
    <lineage>
        <taxon>Eukaryota</taxon>
        <taxon>Metazoa</taxon>
        <taxon>Ecdysozoa</taxon>
        <taxon>Nematoda</taxon>
        <taxon>Chromadorea</taxon>
        <taxon>Rhabditida</taxon>
        <taxon>Rhabditina</taxon>
        <taxon>Diplogasteromorpha</taxon>
        <taxon>Diplogasteroidea</taxon>
        <taxon>Neodiplogasteridae</taxon>
        <taxon>Pristionchus</taxon>
    </lineage>
</organism>
<reference evidence="5" key="1">
    <citation type="submission" date="2022-10" db="EMBL/GenBank/DDBJ databases">
        <title>Genome assembly of Pristionchus species.</title>
        <authorList>
            <person name="Yoshida K."/>
            <person name="Sommer R.J."/>
        </authorList>
    </citation>
    <scope>NUCLEOTIDE SEQUENCE [LARGE SCALE GENOMIC DNA]</scope>
    <source>
        <strain evidence="5">RS5460</strain>
    </source>
</reference>
<keyword evidence="1" id="KW-0812">Transmembrane</keyword>
<dbReference type="Pfam" id="PF01757">
    <property type="entry name" value="Acyl_transf_3"/>
    <property type="match status" value="1"/>
</dbReference>
<dbReference type="Proteomes" id="UP001328107">
    <property type="component" value="Unassembled WGS sequence"/>
</dbReference>
<evidence type="ECO:0000313" key="5">
    <source>
        <dbReference type="Proteomes" id="UP001328107"/>
    </source>
</evidence>
<reference evidence="4" key="2">
    <citation type="submission" date="2023-06" db="EMBL/GenBank/DDBJ databases">
        <title>Genome assembly of Pristionchus species.</title>
        <authorList>
            <person name="Yoshida K."/>
            <person name="Sommer R.J."/>
        </authorList>
    </citation>
    <scope>NUCLEOTIDE SEQUENCE</scope>
    <source>
        <strain evidence="4">RS5460</strain>
    </source>
</reference>
<evidence type="ECO:0000313" key="4">
    <source>
        <dbReference type="EMBL" id="GMR38421.1"/>
    </source>
</evidence>
<keyword evidence="5" id="KW-1185">Reference proteome</keyword>
<gene>
    <name evidence="3" type="ORF">PMAYCL1PPCAC_08615</name>
    <name evidence="4" type="ORF">PMAYCL1PPCAC_08616</name>
</gene>
<dbReference type="EMBL" id="BTRK01000002">
    <property type="protein sequence ID" value="GMR38421.1"/>
    <property type="molecule type" value="Genomic_DNA"/>
</dbReference>
<dbReference type="GO" id="GO:0016747">
    <property type="term" value="F:acyltransferase activity, transferring groups other than amino-acyl groups"/>
    <property type="evidence" value="ECO:0007669"/>
    <property type="project" value="InterPro"/>
</dbReference>
<dbReference type="EMBL" id="BTRK01000002">
    <property type="protein sequence ID" value="GMR38420.1"/>
    <property type="molecule type" value="Genomic_DNA"/>
</dbReference>
<feature type="non-terminal residue" evidence="4">
    <location>
        <position position="1"/>
    </location>
</feature>
<evidence type="ECO:0000256" key="1">
    <source>
        <dbReference type="SAM" id="Phobius"/>
    </source>
</evidence>
<evidence type="ECO:0000313" key="3">
    <source>
        <dbReference type="EMBL" id="GMR38420.1"/>
    </source>
</evidence>
<dbReference type="InterPro" id="IPR002656">
    <property type="entry name" value="Acyl_transf_3_dom"/>
</dbReference>
<feature type="transmembrane region" description="Helical" evidence="1">
    <location>
        <begin position="12"/>
        <end position="35"/>
    </location>
</feature>
<dbReference type="PANTHER" id="PTHR23028">
    <property type="entry name" value="ACETYLTRANSFERASE"/>
    <property type="match status" value="1"/>
</dbReference>
<dbReference type="InterPro" id="IPR050879">
    <property type="entry name" value="Acyltransferase_3"/>
</dbReference>
<feature type="non-terminal residue" evidence="4">
    <location>
        <position position="105"/>
    </location>
</feature>
<feature type="transmembrane region" description="Helical" evidence="1">
    <location>
        <begin position="41"/>
        <end position="60"/>
    </location>
</feature>
<comment type="caution">
    <text evidence="4">The sequence shown here is derived from an EMBL/GenBank/DDBJ whole genome shotgun (WGS) entry which is preliminary data.</text>
</comment>
<proteinExistence type="predicted"/>
<feature type="domain" description="Acyltransferase 3" evidence="2">
    <location>
        <begin position="9"/>
        <end position="91"/>
    </location>
</feature>
<protein>
    <recommendedName>
        <fullName evidence="2">Acyltransferase 3 domain-containing protein</fullName>
    </recommendedName>
</protein>
<sequence length="105" mass="12240">YISKLEKANDFFTHYWSLCVELQFYLIAPLILHFFKPIEAASSFTFIILHAVASFAYSLLRNSEDAFDSTLARLWQFLFGALAFQIDLVRTFSCHLHQPLDVFLQ</sequence>
<keyword evidence="1" id="KW-0472">Membrane</keyword>
<dbReference type="AlphaFoldDB" id="A0AAN5CE68"/>
<dbReference type="PANTHER" id="PTHR23028:SF127">
    <property type="entry name" value="ACYL_TRANSF_3 DOMAIN-CONTAINING PROTEIN-RELATED"/>
    <property type="match status" value="1"/>
</dbReference>
<evidence type="ECO:0000259" key="2">
    <source>
        <dbReference type="Pfam" id="PF01757"/>
    </source>
</evidence>
<name>A0AAN5CE68_9BILA</name>
<keyword evidence="1" id="KW-1133">Transmembrane helix</keyword>